<dbReference type="EMBL" id="CP158165">
    <property type="protein sequence ID" value="XBV22069.1"/>
    <property type="molecule type" value="Genomic_DNA"/>
</dbReference>
<sequence>MVTGSWWEETVYAEPPLAGLGRCDASEVFDWLAGRFPVSETKIDWGRVDGRHVHRRIVDDTRIVEVVYREVLRRLRAGGVVEHVGDGLSPYGIRFDGDNAASVVGALLEIPEHHYFLAGDRSWIAVVTTEGDLDIVDQLGSV</sequence>
<organism evidence="1">
    <name type="scientific">Kribbella sp. HUAS MG21</name>
    <dbReference type="NCBI Taxonomy" id="3160966"/>
    <lineage>
        <taxon>Bacteria</taxon>
        <taxon>Bacillati</taxon>
        <taxon>Actinomycetota</taxon>
        <taxon>Actinomycetes</taxon>
        <taxon>Propionibacteriales</taxon>
        <taxon>Kribbellaceae</taxon>
        <taxon>Kribbella</taxon>
    </lineage>
</organism>
<proteinExistence type="predicted"/>
<evidence type="ECO:0000313" key="1">
    <source>
        <dbReference type="EMBL" id="XBV22069.1"/>
    </source>
</evidence>
<dbReference type="AlphaFoldDB" id="A0AAU7T624"/>
<name>A0AAU7T624_9ACTN</name>
<dbReference type="RefSeq" id="WP_350274915.1">
    <property type="nucleotide sequence ID" value="NZ_CP158165.1"/>
</dbReference>
<reference evidence="1" key="1">
    <citation type="submission" date="2024-06" db="EMBL/GenBank/DDBJ databases">
        <title>Kribbella sp. strain HUAS MG21 genome sequences.</title>
        <authorList>
            <person name="Mo P."/>
        </authorList>
    </citation>
    <scope>NUCLEOTIDE SEQUENCE</scope>
    <source>
        <strain evidence="1">HUAS MG21</strain>
    </source>
</reference>
<gene>
    <name evidence="1" type="ORF">ABN611_26320</name>
</gene>
<accession>A0AAU7T624</accession>
<protein>
    <submittedName>
        <fullName evidence="1">Uncharacterized protein</fullName>
    </submittedName>
</protein>